<name>A0ACC6P683_9BACL</name>
<evidence type="ECO:0000313" key="2">
    <source>
        <dbReference type="Proteomes" id="UP001380953"/>
    </source>
</evidence>
<keyword evidence="2" id="KW-1185">Reference proteome</keyword>
<dbReference type="Proteomes" id="UP001380953">
    <property type="component" value="Unassembled WGS sequence"/>
</dbReference>
<sequence>MQLKKECKAEKQVDSNHAGAYGQMSGPGILRDPLWGTSIALSAVEVELLRTTAVRRLHYVRHAGPASLHTQHTSTRLQHTLGVFACVSHFAPDWPELRVAALLHDVGHGPFSHALEGLEGFDHHRHSEKVLASEEIHRALGGLNRQTVLDLIEGRVSSPLRNREGVLHADHLDSWVRSAAAFGILPIPASELLSGFKLSGPHLEADIDTAAQILKLIVHEAYYHASADNIGPVAVLRALTQRLIDAGGLRGIEMGNLADEELLAVLRRHPATAEETYRLLYRPQELHVVRNGEARPAEAYRHRLNKLYLTLPRIQDAVNPAILPDYPKLETLGRLLGEYHVFWEAGDIVEHH</sequence>
<evidence type="ECO:0000313" key="1">
    <source>
        <dbReference type="EMBL" id="MEJ8302413.1"/>
    </source>
</evidence>
<gene>
    <name evidence="1" type="ORF">WKI47_00640</name>
</gene>
<comment type="caution">
    <text evidence="1">The sequence shown here is derived from an EMBL/GenBank/DDBJ whole genome shotgun (WGS) entry which is preliminary data.</text>
</comment>
<proteinExistence type="predicted"/>
<dbReference type="EMBL" id="JBBKAR010000001">
    <property type="protein sequence ID" value="MEJ8302413.1"/>
    <property type="molecule type" value="Genomic_DNA"/>
</dbReference>
<accession>A0ACC6P683</accession>
<organism evidence="1 2">
    <name type="scientific">Saccharibacillus sacchari</name>
    <dbReference type="NCBI Taxonomy" id="456493"/>
    <lineage>
        <taxon>Bacteria</taxon>
        <taxon>Bacillati</taxon>
        <taxon>Bacillota</taxon>
        <taxon>Bacilli</taxon>
        <taxon>Bacillales</taxon>
        <taxon>Paenibacillaceae</taxon>
        <taxon>Saccharibacillus</taxon>
    </lineage>
</organism>
<reference evidence="1" key="1">
    <citation type="submission" date="2024-03" db="EMBL/GenBank/DDBJ databases">
        <title>Whole genome sequecning of epiphytes from Marcgravia umbellata leaves.</title>
        <authorList>
            <person name="Kumar G."/>
            <person name="Savka M.A."/>
        </authorList>
    </citation>
    <scope>NUCLEOTIDE SEQUENCE</scope>
    <source>
        <strain evidence="1">RIT_BL5</strain>
    </source>
</reference>
<protein>
    <submittedName>
        <fullName evidence="1">HD domain-containing protein</fullName>
    </submittedName>
</protein>